<dbReference type="PANTHER" id="PTHR11614">
    <property type="entry name" value="PHOSPHOLIPASE-RELATED"/>
    <property type="match status" value="1"/>
</dbReference>
<reference evidence="2 3" key="1">
    <citation type="submission" date="2018-05" db="EMBL/GenBank/DDBJ databases">
        <title>Oceanovita maritima gen. nov., sp. nov., a marine bacterium in the family Rhodobacteraceae isolated from surface seawater of Lundu port Xiamen, China.</title>
        <authorList>
            <person name="Hetharua B.H."/>
            <person name="Min D."/>
            <person name="Liao H."/>
            <person name="Tian Y."/>
        </authorList>
    </citation>
    <scope>NUCLEOTIDE SEQUENCE [LARGE SCALE GENOMIC DNA]</scope>
    <source>
        <strain evidence="2 3">FSX-11</strain>
    </source>
</reference>
<evidence type="ECO:0000259" key="1">
    <source>
        <dbReference type="Pfam" id="PF12146"/>
    </source>
</evidence>
<name>A0A2V4MJH4_9RHOB</name>
<feature type="domain" description="Serine aminopeptidase S33" evidence="1">
    <location>
        <begin position="40"/>
        <end position="291"/>
    </location>
</feature>
<dbReference type="EMBL" id="QFVT01000010">
    <property type="protein sequence ID" value="PYC46771.1"/>
    <property type="molecule type" value="Genomic_DNA"/>
</dbReference>
<dbReference type="InterPro" id="IPR051044">
    <property type="entry name" value="MAG_DAG_Lipase"/>
</dbReference>
<protein>
    <submittedName>
        <fullName evidence="2">Alpha/beta hydrolase</fullName>
    </submittedName>
</protein>
<gene>
    <name evidence="2" type="ORF">DI396_13725</name>
</gene>
<dbReference type="SUPFAM" id="SSF53474">
    <property type="entry name" value="alpha/beta-Hydrolases"/>
    <property type="match status" value="1"/>
</dbReference>
<dbReference type="GO" id="GO:0016787">
    <property type="term" value="F:hydrolase activity"/>
    <property type="evidence" value="ECO:0007669"/>
    <property type="project" value="UniProtKB-KW"/>
</dbReference>
<evidence type="ECO:0000313" key="2">
    <source>
        <dbReference type="EMBL" id="PYC46771.1"/>
    </source>
</evidence>
<keyword evidence="2" id="KW-0378">Hydrolase</keyword>
<dbReference type="InterPro" id="IPR029058">
    <property type="entry name" value="AB_hydrolase_fold"/>
</dbReference>
<organism evidence="2 3">
    <name type="scientific">Litorivita pollutaquae</name>
    <dbReference type="NCBI Taxonomy" id="2200892"/>
    <lineage>
        <taxon>Bacteria</taxon>
        <taxon>Pseudomonadati</taxon>
        <taxon>Pseudomonadota</taxon>
        <taxon>Alphaproteobacteria</taxon>
        <taxon>Rhodobacterales</taxon>
        <taxon>Paracoccaceae</taxon>
        <taxon>Litorivita</taxon>
    </lineage>
</organism>
<dbReference type="InterPro" id="IPR022742">
    <property type="entry name" value="Hydrolase_4"/>
</dbReference>
<proteinExistence type="predicted"/>
<comment type="caution">
    <text evidence="2">The sequence shown here is derived from an EMBL/GenBank/DDBJ whole genome shotgun (WGS) entry which is preliminary data.</text>
</comment>
<dbReference type="OrthoDB" id="9788260at2"/>
<keyword evidence="3" id="KW-1185">Reference proteome</keyword>
<evidence type="ECO:0000313" key="3">
    <source>
        <dbReference type="Proteomes" id="UP000248012"/>
    </source>
</evidence>
<dbReference type="Gene3D" id="3.40.50.1820">
    <property type="entry name" value="alpha/beta hydrolase"/>
    <property type="match status" value="1"/>
</dbReference>
<dbReference type="AlphaFoldDB" id="A0A2V4MJH4"/>
<dbReference type="Proteomes" id="UP000248012">
    <property type="component" value="Unassembled WGS sequence"/>
</dbReference>
<sequence length="318" mass="34788">MENAPFYDELAEGPAGARAYWTTASDGVRIRVAVWPKTGAKGTVLLFPGRTEYAEKYGRAAGDLAARGYAMVAIDWRGQGLADRITDNPMTGHIDDFADYQKDVKAALAAARALDLPEPFFLIGHSMGGCIGLRAVYDGLPVAAAAFSAPMWGIRINGFLRPVAWSLSWSGAMLGMGHLFTPGTKPDSYVLVEGFEDNKLTKDRDMFDYMVRQTQSVERFGLGGPSLKWLYEGLVETARLMQAPAPDLPCVTFLGADERIVDTNRVAARMDDWPKGRLDIIPKAEHEIMMEVPQTRARFFDGVAALFDAQLSPAQAAM</sequence>
<dbReference type="RefSeq" id="WP_110796772.1">
    <property type="nucleotide sequence ID" value="NZ_KZ826489.1"/>
</dbReference>
<dbReference type="Pfam" id="PF12146">
    <property type="entry name" value="Hydrolase_4"/>
    <property type="match status" value="1"/>
</dbReference>
<accession>A0A2V4MJH4</accession>